<dbReference type="InterPro" id="IPR037359">
    <property type="entry name" value="NST/OST"/>
</dbReference>
<dbReference type="EMBL" id="OU015567">
    <property type="protein sequence ID" value="CAG5110076.1"/>
    <property type="molecule type" value="Genomic_DNA"/>
</dbReference>
<dbReference type="Pfam" id="PF00685">
    <property type="entry name" value="Sulfotransfer_1"/>
    <property type="match status" value="1"/>
</dbReference>
<keyword evidence="2" id="KW-0325">Glycoprotein</keyword>
<dbReference type="PANTHER" id="PTHR10605:SF72">
    <property type="entry name" value="HEPARAN SULFATE 3-O SULFOTRANSFERASE-B, ISOFORM A"/>
    <property type="match status" value="1"/>
</dbReference>
<dbReference type="InterPro" id="IPR027417">
    <property type="entry name" value="P-loop_NTPase"/>
</dbReference>
<organism evidence="6 7">
    <name type="scientific">Oikopleura dioica</name>
    <name type="common">Tunicate</name>
    <dbReference type="NCBI Taxonomy" id="34765"/>
    <lineage>
        <taxon>Eukaryota</taxon>
        <taxon>Metazoa</taxon>
        <taxon>Chordata</taxon>
        <taxon>Tunicata</taxon>
        <taxon>Appendicularia</taxon>
        <taxon>Copelata</taxon>
        <taxon>Oikopleuridae</taxon>
        <taxon>Oikopleura</taxon>
    </lineage>
</organism>
<proteinExistence type="inferred from homology"/>
<protein>
    <recommendedName>
        <fullName evidence="3">Sulfotransferase</fullName>
        <ecNumber evidence="3">2.8.2.-</ecNumber>
    </recommendedName>
</protein>
<comment type="similarity">
    <text evidence="3">Belongs to the sulfotransferase 1 family.</text>
</comment>
<reference evidence="6 7" key="1">
    <citation type="submission" date="2021-04" db="EMBL/GenBank/DDBJ databases">
        <authorList>
            <person name="Bliznina A."/>
        </authorList>
    </citation>
    <scope>NUCLEOTIDE SEQUENCE [LARGE SCALE GENOMIC DNA]</scope>
</reference>
<gene>
    <name evidence="6" type="ORF">OKIOD_LOCUS13284</name>
</gene>
<evidence type="ECO:0000256" key="3">
    <source>
        <dbReference type="RuleBase" id="RU361155"/>
    </source>
</evidence>
<dbReference type="EC" id="2.8.2.-" evidence="3"/>
<evidence type="ECO:0000259" key="5">
    <source>
        <dbReference type="Pfam" id="PF00685"/>
    </source>
</evidence>
<dbReference type="PANTHER" id="PTHR10605">
    <property type="entry name" value="HEPARAN SULFATE SULFOTRANSFERASE"/>
    <property type="match status" value="1"/>
</dbReference>
<feature type="domain" description="Sulfotransferase" evidence="5">
    <location>
        <begin position="124"/>
        <end position="378"/>
    </location>
</feature>
<feature type="region of interest" description="Disordered" evidence="4">
    <location>
        <begin position="42"/>
        <end position="62"/>
    </location>
</feature>
<dbReference type="InterPro" id="IPR000863">
    <property type="entry name" value="Sulfotransferase_dom"/>
</dbReference>
<dbReference type="Proteomes" id="UP001158576">
    <property type="component" value="Chromosome 2"/>
</dbReference>
<evidence type="ECO:0000256" key="4">
    <source>
        <dbReference type="SAM" id="MobiDB-lite"/>
    </source>
</evidence>
<evidence type="ECO:0000313" key="6">
    <source>
        <dbReference type="EMBL" id="CAG5110076.1"/>
    </source>
</evidence>
<dbReference type="SUPFAM" id="SSF52540">
    <property type="entry name" value="P-loop containing nucleoside triphosphate hydrolases"/>
    <property type="match status" value="1"/>
</dbReference>
<evidence type="ECO:0000256" key="1">
    <source>
        <dbReference type="ARBA" id="ARBA00022679"/>
    </source>
</evidence>
<evidence type="ECO:0000313" key="7">
    <source>
        <dbReference type="Proteomes" id="UP001158576"/>
    </source>
</evidence>
<accession>A0ABN7SXL1</accession>
<dbReference type="Gene3D" id="3.40.50.300">
    <property type="entry name" value="P-loop containing nucleotide triphosphate hydrolases"/>
    <property type="match status" value="1"/>
</dbReference>
<evidence type="ECO:0000256" key="2">
    <source>
        <dbReference type="ARBA" id="ARBA00023180"/>
    </source>
</evidence>
<name>A0ABN7SXL1_OIKDI</name>
<keyword evidence="7" id="KW-1185">Reference proteome</keyword>
<keyword evidence="1 3" id="KW-0808">Transferase</keyword>
<sequence length="436" mass="50448">MPKNEKKKKAKKEGFTRTLTVVVALWIVKAFENQNINKQSLSLSNPLPEQLPRGFQPDVQNDYDYKSEASSEYIQEDLNQKPSGRTSPNNKYEIYTGSRDDRVCMKKIDPTVERKHVKEGKIPKFVIIGADKCGTSALGKFLSDHPDVMYIGETYFFSREWAKGSDWIKSKSAGVFEDQYVLEKSPTYYRSPAAPKRMLQINPDMKVALVVCRNVKRLLSRYLHLYRPGETNDQKKSRVTNFFGTTTSSFMRAALENINMFDRYLERLYPDWKNPEKLHLLIDGLVDKFEKVIPPFRRGLENNIRGAPASSMIADGLWPVFLKYWQRELGKDRIITIDGSMLNVDPAGQIERLQDFFGLSKEISYKNFIFHQNRGILCLQGSNGLPCCPTDEKGRSLGIEIDPEIKTRICEFFKPFDDYMLEMMDLDWPSWRDTCE</sequence>